<proteinExistence type="inferred from homology"/>
<dbReference type="PANTHER" id="PTHR30472:SF19">
    <property type="entry name" value="PETROBACTIN IMPORT SYSTEM PERMEASE PROTEIN YCLO"/>
    <property type="match status" value="1"/>
</dbReference>
<evidence type="ECO:0000256" key="9">
    <source>
        <dbReference type="ARBA" id="ARBA00023136"/>
    </source>
</evidence>
<feature type="transmembrane region" description="Helical" evidence="10">
    <location>
        <begin position="322"/>
        <end position="341"/>
    </location>
</feature>
<feature type="transmembrane region" description="Helical" evidence="10">
    <location>
        <begin position="70"/>
        <end position="89"/>
    </location>
</feature>
<feature type="transmembrane region" description="Helical" evidence="10">
    <location>
        <begin position="29"/>
        <end position="50"/>
    </location>
</feature>
<dbReference type="Gene3D" id="1.10.3470.10">
    <property type="entry name" value="ABC transporter involved in vitamin B12 uptake, BtuC"/>
    <property type="match status" value="1"/>
</dbReference>
<dbReference type="RefSeq" id="WP_100306843.1">
    <property type="nucleotide sequence ID" value="NZ_PGET01000001.1"/>
</dbReference>
<dbReference type="SUPFAM" id="SSF81345">
    <property type="entry name" value="ABC transporter involved in vitamin B12 uptake, BtuC"/>
    <property type="match status" value="1"/>
</dbReference>
<feature type="transmembrane region" description="Helical" evidence="10">
    <location>
        <begin position="101"/>
        <end position="128"/>
    </location>
</feature>
<dbReference type="GO" id="GO:0022857">
    <property type="term" value="F:transmembrane transporter activity"/>
    <property type="evidence" value="ECO:0007669"/>
    <property type="project" value="InterPro"/>
</dbReference>
<organism evidence="11 12">
    <name type="scientific">[Clostridium] celerecrescens 18A</name>
    <dbReference type="NCBI Taxonomy" id="1286362"/>
    <lineage>
        <taxon>Bacteria</taxon>
        <taxon>Bacillati</taxon>
        <taxon>Bacillota</taxon>
        <taxon>Clostridia</taxon>
        <taxon>Lachnospirales</taxon>
        <taxon>Lachnospiraceae</taxon>
        <taxon>Lacrimispora</taxon>
    </lineage>
</organism>
<keyword evidence="9 10" id="KW-0472">Membrane</keyword>
<keyword evidence="4" id="KW-1003">Cell membrane</keyword>
<evidence type="ECO:0000256" key="7">
    <source>
        <dbReference type="ARBA" id="ARBA00022989"/>
    </source>
</evidence>
<protein>
    <submittedName>
        <fullName evidence="11">Iron complex transport system permease protein</fullName>
    </submittedName>
</protein>
<keyword evidence="7 10" id="KW-1133">Transmembrane helix</keyword>
<dbReference type="PANTHER" id="PTHR30472">
    <property type="entry name" value="FERRIC ENTEROBACTIN TRANSPORT SYSTEM PERMEASE PROTEIN"/>
    <property type="match status" value="1"/>
</dbReference>
<keyword evidence="6 10" id="KW-0812">Transmembrane</keyword>
<accession>A0A2M8ZAZ2</accession>
<dbReference type="FunFam" id="1.10.3470.10:FF:000004">
    <property type="entry name" value="Iron compound ABC transporter, permease"/>
    <property type="match status" value="1"/>
</dbReference>
<feature type="transmembrane region" description="Helical" evidence="10">
    <location>
        <begin position="208"/>
        <end position="227"/>
    </location>
</feature>
<comment type="similarity">
    <text evidence="2">Belongs to the binding-protein-dependent transport system permease family. FecCD subfamily.</text>
</comment>
<dbReference type="EMBL" id="PGET01000001">
    <property type="protein sequence ID" value="PJJ30610.1"/>
    <property type="molecule type" value="Genomic_DNA"/>
</dbReference>
<evidence type="ECO:0000256" key="6">
    <source>
        <dbReference type="ARBA" id="ARBA00022692"/>
    </source>
</evidence>
<gene>
    <name evidence="11" type="ORF">H171_4218</name>
</gene>
<evidence type="ECO:0000313" key="11">
    <source>
        <dbReference type="EMBL" id="PJJ30610.1"/>
    </source>
</evidence>
<reference evidence="11 12" key="1">
    <citation type="submission" date="2017-11" db="EMBL/GenBank/DDBJ databases">
        <title>Understudied soil microbes with underappreciated capabilities: Untangling the Clostridium saccharolyticum group.</title>
        <authorList>
            <person name="Leschine S."/>
        </authorList>
    </citation>
    <scope>NUCLEOTIDE SEQUENCE [LARGE SCALE GENOMIC DNA]</scope>
    <source>
        <strain evidence="11 12">18A</strain>
    </source>
</reference>
<feature type="transmembrane region" description="Helical" evidence="10">
    <location>
        <begin position="134"/>
        <end position="153"/>
    </location>
</feature>
<evidence type="ECO:0000256" key="10">
    <source>
        <dbReference type="SAM" id="Phobius"/>
    </source>
</evidence>
<feature type="transmembrane region" description="Helical" evidence="10">
    <location>
        <begin position="294"/>
        <end position="315"/>
    </location>
</feature>
<keyword evidence="5" id="KW-0410">Iron transport</keyword>
<comment type="subcellular location">
    <subcellularLocation>
        <location evidence="1">Cell membrane</location>
        <topology evidence="1">Multi-pass membrane protein</topology>
    </subcellularLocation>
</comment>
<evidence type="ECO:0000256" key="5">
    <source>
        <dbReference type="ARBA" id="ARBA00022496"/>
    </source>
</evidence>
<evidence type="ECO:0000256" key="4">
    <source>
        <dbReference type="ARBA" id="ARBA00022475"/>
    </source>
</evidence>
<evidence type="ECO:0000256" key="1">
    <source>
        <dbReference type="ARBA" id="ARBA00004651"/>
    </source>
</evidence>
<dbReference type="InterPro" id="IPR037294">
    <property type="entry name" value="ABC_BtuC-like"/>
</dbReference>
<keyword evidence="3" id="KW-0813">Transport</keyword>
<feature type="transmembrane region" description="Helical" evidence="10">
    <location>
        <begin position="160"/>
        <end position="181"/>
    </location>
</feature>
<evidence type="ECO:0000313" key="12">
    <source>
        <dbReference type="Proteomes" id="UP000231092"/>
    </source>
</evidence>
<dbReference type="GO" id="GO:0005886">
    <property type="term" value="C:plasma membrane"/>
    <property type="evidence" value="ECO:0007669"/>
    <property type="project" value="UniProtKB-SubCell"/>
</dbReference>
<evidence type="ECO:0000256" key="3">
    <source>
        <dbReference type="ARBA" id="ARBA00022448"/>
    </source>
</evidence>
<comment type="caution">
    <text evidence="11">The sequence shown here is derived from an EMBL/GenBank/DDBJ whole genome shotgun (WGS) entry which is preliminary data.</text>
</comment>
<dbReference type="Proteomes" id="UP000231092">
    <property type="component" value="Unassembled WGS sequence"/>
</dbReference>
<dbReference type="GO" id="GO:0033214">
    <property type="term" value="P:siderophore-iron import into cell"/>
    <property type="evidence" value="ECO:0007669"/>
    <property type="project" value="TreeGrafter"/>
</dbReference>
<evidence type="ECO:0000256" key="8">
    <source>
        <dbReference type="ARBA" id="ARBA00023004"/>
    </source>
</evidence>
<dbReference type="Pfam" id="PF01032">
    <property type="entry name" value="FecCD"/>
    <property type="match status" value="1"/>
</dbReference>
<feature type="transmembrane region" description="Helical" evidence="10">
    <location>
        <begin position="251"/>
        <end position="274"/>
    </location>
</feature>
<dbReference type="OrthoDB" id="9796260at2"/>
<evidence type="ECO:0000256" key="2">
    <source>
        <dbReference type="ARBA" id="ARBA00007935"/>
    </source>
</evidence>
<dbReference type="CDD" id="cd06550">
    <property type="entry name" value="TM_ABC_iron-siderophores_like"/>
    <property type="match status" value="1"/>
</dbReference>
<keyword evidence="8" id="KW-0408">Iron</keyword>
<keyword evidence="5" id="KW-0406">Ion transport</keyword>
<name>A0A2M8ZAZ2_9FIRM</name>
<dbReference type="InterPro" id="IPR000522">
    <property type="entry name" value="ABC_transptr_permease_BtuC"/>
</dbReference>
<sequence length="346" mass="38292">MNGIEYNTSLHQERRSARAFRSKKEEKKYWILLITLIVLGVFASYGLLVYNNPVPIDSPSFLPVVRRRMFALTAMIIAAVCQSLSTVTFQSITSNRIITPSLLGFEALYSTIHTSTIFFFGASAFINFSGIGSFVFQVVVMVLMCLILYGWLLSGRYGNLQLMLLVGVIMGTGLKSLSSFMRRLLAPSEFDILQARLFGSVNNADSEYFPLAIPVVIIVALLLLAYSKKLNVVSLGKDCSTSLGVKHQVHVIYALILVSVLMSISTALVGPLTFYGFLVATLSYQAAPTYDHRYIFPMALAIGFLIITGAYFFMYHIFRAQGVVSVIIEMFGGIAFLIVILRKGTL</sequence>
<dbReference type="AlphaFoldDB" id="A0A2M8ZAZ2"/>